<name>A0A7L4W9N9_9LACT</name>
<dbReference type="EMBL" id="JAAEDA010000005">
    <property type="protein sequence ID" value="MCJ1977207.1"/>
    <property type="molecule type" value="Genomic_DNA"/>
</dbReference>
<dbReference type="SUPFAM" id="SSF103473">
    <property type="entry name" value="MFS general substrate transporter"/>
    <property type="match status" value="1"/>
</dbReference>
<feature type="transmembrane region" description="Helical" evidence="7">
    <location>
        <begin position="310"/>
        <end position="329"/>
    </location>
</feature>
<dbReference type="InterPro" id="IPR036259">
    <property type="entry name" value="MFS_trans_sf"/>
</dbReference>
<keyword evidence="5 7" id="KW-1133">Transmembrane helix</keyword>
<reference evidence="9 12" key="3">
    <citation type="journal article" date="2022" name="Microbiol. Res.">
        <title>Comparative genome analysis, predicted lifestyle and antimicrobial strategies of Lactococcus carnosus and Lactococcus paracarnosus isolated from meat.</title>
        <authorList>
            <person name="Werum V."/>
            <person name="Ehrmann M."/>
            <person name="Vogel R."/>
            <person name="Hilgarth M."/>
        </authorList>
    </citation>
    <scope>NUCLEOTIDE SEQUENCE [LARGE SCALE GENOMIC DNA]</scope>
    <source>
        <strain evidence="9 12">TMW21897</strain>
    </source>
</reference>
<evidence type="ECO:0000256" key="1">
    <source>
        <dbReference type="ARBA" id="ARBA00004651"/>
    </source>
</evidence>
<dbReference type="Proteomes" id="UP001522462">
    <property type="component" value="Unassembled WGS sequence"/>
</dbReference>
<feature type="transmembrane region" description="Helical" evidence="7">
    <location>
        <begin position="224"/>
        <end position="244"/>
    </location>
</feature>
<dbReference type="InterPro" id="IPR011701">
    <property type="entry name" value="MFS"/>
</dbReference>
<accession>A0A7L4W9N9</accession>
<dbReference type="AlphaFoldDB" id="A0A7L4W9N9"/>
<evidence type="ECO:0000313" key="12">
    <source>
        <dbReference type="Proteomes" id="UP001522462"/>
    </source>
</evidence>
<keyword evidence="4 7" id="KW-0812">Transmembrane</keyword>
<comment type="subcellular location">
    <subcellularLocation>
        <location evidence="1">Cell membrane</location>
        <topology evidence="1">Multi-pass membrane protein</topology>
    </subcellularLocation>
</comment>
<feature type="transmembrane region" description="Helical" evidence="7">
    <location>
        <begin position="162"/>
        <end position="189"/>
    </location>
</feature>
<evidence type="ECO:0000256" key="3">
    <source>
        <dbReference type="ARBA" id="ARBA00022475"/>
    </source>
</evidence>
<evidence type="ECO:0000313" key="11">
    <source>
        <dbReference type="Proteomes" id="UP000516280"/>
    </source>
</evidence>
<sequence length="407" mass="44325">MFSNSKWFSNFYRLFIGQGLATLLTTTVNYCLIFYLTDKFKSASLLTIAQLVSLIPIALFSPLSGVLVDRFNKKMLLIVSDLLVAGITLLLFIKGISSGGILTVNTILISNALRASAMSIQNPAIQASVPNLVPDEKLLSINGQYSALQAINQLLPPVLGALAYGSISINNVLLLSITANLLGMFSVVITKFPKISTTREYKVLLELKTAVNELKQNQGLFHLLIFKVISIAIIMPTTVLYPLMTTEYFKGSIKTDVPIVEVSLSLGMMIAGFSLTFLSSKYNKLLSALVGISLISGIFTLSALLPSNKIGFIIFVMINFIAGMGIPIIEAPIQTLIQQKISNKNLGKVISFYLMMIGISGPLGLVVGSVWSRIVPINAMFLTSGILLIVLIFFVVRDKAILKEFKK</sequence>
<dbReference type="Gene3D" id="1.20.1250.20">
    <property type="entry name" value="MFS general substrate transporter like domains"/>
    <property type="match status" value="1"/>
</dbReference>
<feature type="transmembrane region" description="Helical" evidence="7">
    <location>
        <begin position="350"/>
        <end position="371"/>
    </location>
</feature>
<feature type="transmembrane region" description="Helical" evidence="7">
    <location>
        <begin position="377"/>
        <end position="396"/>
    </location>
</feature>
<evidence type="ECO:0000256" key="4">
    <source>
        <dbReference type="ARBA" id="ARBA00022692"/>
    </source>
</evidence>
<evidence type="ECO:0000313" key="10">
    <source>
        <dbReference type="EMBL" id="QDJ27078.1"/>
    </source>
</evidence>
<keyword evidence="2" id="KW-0813">Transport</keyword>
<keyword evidence="6 7" id="KW-0472">Membrane</keyword>
<feature type="transmembrane region" description="Helical" evidence="7">
    <location>
        <begin position="285"/>
        <end position="304"/>
    </location>
</feature>
<dbReference type="GO" id="GO:0005886">
    <property type="term" value="C:plasma membrane"/>
    <property type="evidence" value="ECO:0007669"/>
    <property type="project" value="UniProtKB-SubCell"/>
</dbReference>
<dbReference type="InterPro" id="IPR020846">
    <property type="entry name" value="MFS_dom"/>
</dbReference>
<evidence type="ECO:0000256" key="5">
    <source>
        <dbReference type="ARBA" id="ARBA00022989"/>
    </source>
</evidence>
<dbReference type="PANTHER" id="PTHR43266">
    <property type="entry name" value="MACROLIDE-EFFLUX PROTEIN"/>
    <property type="match status" value="1"/>
</dbReference>
<reference evidence="10 11" key="1">
    <citation type="submission" date="2016-09" db="EMBL/GenBank/DDBJ databases">
        <title>Lactic acid bacteria from MAP meat Genome sequencing and assembly.</title>
        <authorList>
            <person name="Behr J."/>
            <person name="Hilgarth M."/>
            <person name="Vogel R.F."/>
        </authorList>
    </citation>
    <scope>NUCLEOTIDE SEQUENCE [LARGE SCALE GENOMIC DNA]</scope>
    <source>
        <strain evidence="10 11">TMW21615</strain>
    </source>
</reference>
<dbReference type="GO" id="GO:0022857">
    <property type="term" value="F:transmembrane transporter activity"/>
    <property type="evidence" value="ECO:0007669"/>
    <property type="project" value="InterPro"/>
</dbReference>
<dbReference type="EMBL" id="CP017195">
    <property type="protein sequence ID" value="QDJ27078.1"/>
    <property type="molecule type" value="Genomic_DNA"/>
</dbReference>
<dbReference type="RefSeq" id="WP_109835466.1">
    <property type="nucleotide sequence ID" value="NZ_CP017195.1"/>
</dbReference>
<protein>
    <submittedName>
        <fullName evidence="9 10">MFS transporter</fullName>
    </submittedName>
</protein>
<feature type="transmembrane region" description="Helical" evidence="7">
    <location>
        <begin position="75"/>
        <end position="93"/>
    </location>
</feature>
<proteinExistence type="predicted"/>
<dbReference type="PANTHER" id="PTHR43266:SF10">
    <property type="entry name" value="BACILYSIN EXPORTER BACE-RELATED"/>
    <property type="match status" value="1"/>
</dbReference>
<feature type="transmembrane region" description="Helical" evidence="7">
    <location>
        <begin position="12"/>
        <end position="36"/>
    </location>
</feature>
<evidence type="ECO:0000256" key="2">
    <source>
        <dbReference type="ARBA" id="ARBA00022448"/>
    </source>
</evidence>
<keyword evidence="12" id="KW-1185">Reference proteome</keyword>
<dbReference type="Pfam" id="PF07690">
    <property type="entry name" value="MFS_1"/>
    <property type="match status" value="1"/>
</dbReference>
<feature type="domain" description="Major facilitator superfamily (MFS) profile" evidence="8">
    <location>
        <begin position="172"/>
        <end position="407"/>
    </location>
</feature>
<dbReference type="PROSITE" id="PS50850">
    <property type="entry name" value="MFS"/>
    <property type="match status" value="1"/>
</dbReference>
<dbReference type="CDD" id="cd06173">
    <property type="entry name" value="MFS_MefA_like"/>
    <property type="match status" value="1"/>
</dbReference>
<feature type="transmembrane region" description="Helical" evidence="7">
    <location>
        <begin position="259"/>
        <end position="278"/>
    </location>
</feature>
<dbReference type="KEGG" id="lpaa:BHS01_00130"/>
<evidence type="ECO:0000259" key="8">
    <source>
        <dbReference type="PROSITE" id="PS50850"/>
    </source>
</evidence>
<dbReference type="Proteomes" id="UP000516280">
    <property type="component" value="Chromosome"/>
</dbReference>
<feature type="transmembrane region" description="Helical" evidence="7">
    <location>
        <begin position="48"/>
        <end position="68"/>
    </location>
</feature>
<evidence type="ECO:0000256" key="6">
    <source>
        <dbReference type="ARBA" id="ARBA00023136"/>
    </source>
</evidence>
<gene>
    <name evidence="10" type="ORF">BHS01_00130</name>
    <name evidence="9" type="ORF">GYN19_04505</name>
</gene>
<keyword evidence="3" id="KW-1003">Cell membrane</keyword>
<reference evidence="9" key="2">
    <citation type="submission" date="2020-01" db="EMBL/GenBank/DDBJ databases">
        <authorList>
            <person name="Hilgarth M."/>
            <person name="Vogel R.F."/>
        </authorList>
    </citation>
    <scope>NUCLEOTIDE SEQUENCE</scope>
    <source>
        <strain evidence="9">TMW21897</strain>
    </source>
</reference>
<evidence type="ECO:0000256" key="7">
    <source>
        <dbReference type="SAM" id="Phobius"/>
    </source>
</evidence>
<evidence type="ECO:0000313" key="9">
    <source>
        <dbReference type="EMBL" id="MCJ1977207.1"/>
    </source>
</evidence>
<organism evidence="10 11">
    <name type="scientific">Pseudolactococcus paracarnosus</name>
    <dbReference type="NCBI Taxonomy" id="2749962"/>
    <lineage>
        <taxon>Bacteria</taxon>
        <taxon>Bacillati</taxon>
        <taxon>Bacillota</taxon>
        <taxon>Bacilli</taxon>
        <taxon>Lactobacillales</taxon>
        <taxon>Streptococcaceae</taxon>
        <taxon>Pseudolactococcus</taxon>
    </lineage>
</organism>